<keyword evidence="2" id="KW-1185">Reference proteome</keyword>
<dbReference type="RefSeq" id="WP_379743460.1">
    <property type="nucleotide sequence ID" value="NZ_JBHSGW010000027.1"/>
</dbReference>
<dbReference type="Proteomes" id="UP001595885">
    <property type="component" value="Unassembled WGS sequence"/>
</dbReference>
<dbReference type="NCBIfam" id="NF047539">
    <property type="entry name" value="XAC2610_fam"/>
    <property type="match status" value="1"/>
</dbReference>
<dbReference type="InterPro" id="IPR058087">
    <property type="entry name" value="XAC2610_dom"/>
</dbReference>
<protein>
    <submittedName>
        <fullName evidence="1">XAC2610-related protein</fullName>
    </submittedName>
</protein>
<accession>A0ABV9PAJ7</accession>
<gene>
    <name evidence="1" type="ORF">ACFO3U_13430</name>
</gene>
<name>A0ABV9PAJ7_9FLAO</name>
<organism evidence="1 2">
    <name type="scientific">Flavobacterium ponti</name>
    <dbReference type="NCBI Taxonomy" id="665133"/>
    <lineage>
        <taxon>Bacteria</taxon>
        <taxon>Pseudomonadati</taxon>
        <taxon>Bacteroidota</taxon>
        <taxon>Flavobacteriia</taxon>
        <taxon>Flavobacteriales</taxon>
        <taxon>Flavobacteriaceae</taxon>
        <taxon>Flavobacterium</taxon>
    </lineage>
</organism>
<comment type="caution">
    <text evidence="1">The sequence shown here is derived from an EMBL/GenBank/DDBJ whole genome shotgun (WGS) entry which is preliminary data.</text>
</comment>
<proteinExistence type="predicted"/>
<evidence type="ECO:0000313" key="2">
    <source>
        <dbReference type="Proteomes" id="UP001595885"/>
    </source>
</evidence>
<evidence type="ECO:0000313" key="1">
    <source>
        <dbReference type="EMBL" id="MFC4740999.1"/>
    </source>
</evidence>
<reference evidence="2" key="1">
    <citation type="journal article" date="2019" name="Int. J. Syst. Evol. Microbiol.">
        <title>The Global Catalogue of Microorganisms (GCM) 10K type strain sequencing project: providing services to taxonomists for standard genome sequencing and annotation.</title>
        <authorList>
            <consortium name="The Broad Institute Genomics Platform"/>
            <consortium name="The Broad Institute Genome Sequencing Center for Infectious Disease"/>
            <person name="Wu L."/>
            <person name="Ma J."/>
        </authorList>
    </citation>
    <scope>NUCLEOTIDE SEQUENCE [LARGE SCALE GENOMIC DNA]</scope>
    <source>
        <strain evidence="2">CCUG 50349</strain>
    </source>
</reference>
<sequence length="195" mass="23501">MKKTLLIITLLLSIKFYSQEIIEFNKEDFSFYLTKDCKIGECKISKIIVFKNGEFIQEIIPTENDFSSFVNNESIMKIEDMNFDNYLDFRIIKSIPAEYPFPYLYWIYNEETKLFEINTDYQKVISPTFDYEKKIIISNWCGYLRDCYTDYYKLIEGNLIFFERHFTKPNRNGTRQIETWKVIDGELKLITSEEK</sequence>
<dbReference type="EMBL" id="JBHSGW010000027">
    <property type="protein sequence ID" value="MFC4740999.1"/>
    <property type="molecule type" value="Genomic_DNA"/>
</dbReference>